<evidence type="ECO:0000259" key="10">
    <source>
        <dbReference type="PROSITE" id="PS50850"/>
    </source>
</evidence>
<organism evidence="11 12">
    <name type="scientific">Ambrosia artemisiifolia</name>
    <name type="common">Common ragweed</name>
    <dbReference type="NCBI Taxonomy" id="4212"/>
    <lineage>
        <taxon>Eukaryota</taxon>
        <taxon>Viridiplantae</taxon>
        <taxon>Streptophyta</taxon>
        <taxon>Embryophyta</taxon>
        <taxon>Tracheophyta</taxon>
        <taxon>Spermatophyta</taxon>
        <taxon>Magnoliopsida</taxon>
        <taxon>eudicotyledons</taxon>
        <taxon>Gunneridae</taxon>
        <taxon>Pentapetalae</taxon>
        <taxon>asterids</taxon>
        <taxon>campanulids</taxon>
        <taxon>Asterales</taxon>
        <taxon>Asteraceae</taxon>
        <taxon>Asteroideae</taxon>
        <taxon>Heliantheae alliance</taxon>
        <taxon>Heliantheae</taxon>
        <taxon>Ambrosia</taxon>
    </lineage>
</organism>
<comment type="similarity">
    <text evidence="2">Belongs to the major facilitator superfamily. Sugar transporter (TC 2.A.1.1) family.</text>
</comment>
<keyword evidence="6 9" id="KW-0472">Membrane</keyword>
<evidence type="ECO:0000256" key="5">
    <source>
        <dbReference type="ARBA" id="ARBA00022989"/>
    </source>
</evidence>
<evidence type="ECO:0000313" key="12">
    <source>
        <dbReference type="Proteomes" id="UP001206925"/>
    </source>
</evidence>
<dbReference type="EMBL" id="JAMZMK010006797">
    <property type="protein sequence ID" value="KAI7747306.1"/>
    <property type="molecule type" value="Genomic_DNA"/>
</dbReference>
<dbReference type="SUPFAM" id="SSF103473">
    <property type="entry name" value="MFS general substrate transporter"/>
    <property type="match status" value="1"/>
</dbReference>
<feature type="non-terminal residue" evidence="11">
    <location>
        <position position="1"/>
    </location>
</feature>
<dbReference type="GO" id="GO:0022857">
    <property type="term" value="F:transmembrane transporter activity"/>
    <property type="evidence" value="ECO:0007669"/>
    <property type="project" value="InterPro"/>
</dbReference>
<evidence type="ECO:0000256" key="9">
    <source>
        <dbReference type="SAM" id="Phobius"/>
    </source>
</evidence>
<keyword evidence="3" id="KW-0813">Transport</keyword>
<keyword evidence="4 9" id="KW-0812">Transmembrane</keyword>
<evidence type="ECO:0000256" key="8">
    <source>
        <dbReference type="SAM" id="MobiDB-lite"/>
    </source>
</evidence>
<name>A0AAD5CVI1_AMBAR</name>
<evidence type="ECO:0000313" key="11">
    <source>
        <dbReference type="EMBL" id="KAI7747306.1"/>
    </source>
</evidence>
<dbReference type="Pfam" id="PF00083">
    <property type="entry name" value="Sugar_tr"/>
    <property type="match status" value="1"/>
</dbReference>
<dbReference type="PROSITE" id="PS00217">
    <property type="entry name" value="SUGAR_TRANSPORT_2"/>
    <property type="match status" value="1"/>
</dbReference>
<dbReference type="PANTHER" id="PTHR48023">
    <property type="entry name" value="D-XYLOSE-PROTON SYMPORTER-LIKE 2"/>
    <property type="match status" value="1"/>
</dbReference>
<evidence type="ECO:0000256" key="6">
    <source>
        <dbReference type="ARBA" id="ARBA00023136"/>
    </source>
</evidence>
<dbReference type="Proteomes" id="UP001206925">
    <property type="component" value="Unassembled WGS sequence"/>
</dbReference>
<sequence length="224" mass="23892">MASTTTTDHDDDDHHHTFASIGKAGKSSGEIEGMDVRLLNNNRHSENYSTLAAVLPFLFPAFGGLLYGYDIGATSSATINIKSPTSSGISWYDLSSVQVGLITSGSLYGALIGSVLAFNIADFLGRRRELMVSAASYIIGAVITTLAPGFAIMVIGRFIYGIGIGLAMHAAPMYIAETAASRIRGRLISLKEFFIVMGMVLGYVIGSLLVDINSGWRYMYGTAI</sequence>
<protein>
    <recommendedName>
        <fullName evidence="10">Major facilitator superfamily (MFS) profile domain-containing protein</fullName>
    </recommendedName>
</protein>
<feature type="region of interest" description="Disordered" evidence="8">
    <location>
        <begin position="1"/>
        <end position="26"/>
    </location>
</feature>
<proteinExistence type="inferred from homology"/>
<feature type="transmembrane region" description="Helical" evidence="9">
    <location>
        <begin position="188"/>
        <end position="210"/>
    </location>
</feature>
<dbReference type="InterPro" id="IPR050820">
    <property type="entry name" value="MFS_Sugar_Transporter"/>
</dbReference>
<evidence type="ECO:0000256" key="2">
    <source>
        <dbReference type="ARBA" id="ARBA00010992"/>
    </source>
</evidence>
<reference evidence="11" key="1">
    <citation type="submission" date="2022-06" db="EMBL/GenBank/DDBJ databases">
        <title>Uncovering the hologenomic basis of an extraordinary plant invasion.</title>
        <authorList>
            <person name="Bieker V.C."/>
            <person name="Martin M.D."/>
            <person name="Gilbert T."/>
            <person name="Hodgins K."/>
            <person name="Battlay P."/>
            <person name="Petersen B."/>
            <person name="Wilson J."/>
        </authorList>
    </citation>
    <scope>NUCLEOTIDE SEQUENCE</scope>
    <source>
        <strain evidence="11">AA19_3_7</strain>
        <tissue evidence="11">Leaf</tissue>
    </source>
</reference>
<keyword evidence="5 9" id="KW-1133">Transmembrane helix</keyword>
<dbReference type="PROSITE" id="PS00216">
    <property type="entry name" value="SUGAR_TRANSPORT_1"/>
    <property type="match status" value="1"/>
</dbReference>
<feature type="transmembrane region" description="Helical" evidence="9">
    <location>
        <begin position="89"/>
        <end position="118"/>
    </location>
</feature>
<feature type="transmembrane region" description="Helical" evidence="9">
    <location>
        <begin position="158"/>
        <end position="176"/>
    </location>
</feature>
<dbReference type="PROSITE" id="PS50850">
    <property type="entry name" value="MFS"/>
    <property type="match status" value="1"/>
</dbReference>
<comment type="subcellular location">
    <subcellularLocation>
        <location evidence="1">Membrane</location>
        <topology evidence="1">Multi-pass membrane protein</topology>
    </subcellularLocation>
</comment>
<dbReference type="GO" id="GO:1904659">
    <property type="term" value="P:D-glucose transmembrane transport"/>
    <property type="evidence" value="ECO:0007669"/>
    <property type="project" value="TreeGrafter"/>
</dbReference>
<dbReference type="InterPro" id="IPR020846">
    <property type="entry name" value="MFS_dom"/>
</dbReference>
<dbReference type="InterPro" id="IPR005829">
    <property type="entry name" value="Sugar_transporter_CS"/>
</dbReference>
<feature type="transmembrane region" description="Helical" evidence="9">
    <location>
        <begin position="48"/>
        <end position="69"/>
    </location>
</feature>
<dbReference type="AlphaFoldDB" id="A0AAD5CVI1"/>
<feature type="transmembrane region" description="Helical" evidence="9">
    <location>
        <begin position="130"/>
        <end position="152"/>
    </location>
</feature>
<comment type="caution">
    <text evidence="11">The sequence shown here is derived from an EMBL/GenBank/DDBJ whole genome shotgun (WGS) entry which is preliminary data.</text>
</comment>
<feature type="domain" description="Major facilitator superfamily (MFS) profile" evidence="10">
    <location>
        <begin position="56"/>
        <end position="224"/>
    </location>
</feature>
<keyword evidence="12" id="KW-1185">Reference proteome</keyword>
<evidence type="ECO:0000256" key="3">
    <source>
        <dbReference type="ARBA" id="ARBA00022448"/>
    </source>
</evidence>
<dbReference type="Gene3D" id="1.20.1250.20">
    <property type="entry name" value="MFS general substrate transporter like domains"/>
    <property type="match status" value="1"/>
</dbReference>
<dbReference type="GO" id="GO:0016020">
    <property type="term" value="C:membrane"/>
    <property type="evidence" value="ECO:0007669"/>
    <property type="project" value="UniProtKB-SubCell"/>
</dbReference>
<dbReference type="InterPro" id="IPR005828">
    <property type="entry name" value="MFS_sugar_transport-like"/>
</dbReference>
<evidence type="ECO:0000256" key="1">
    <source>
        <dbReference type="ARBA" id="ARBA00004141"/>
    </source>
</evidence>
<accession>A0AAD5CVI1</accession>
<dbReference type="InterPro" id="IPR003663">
    <property type="entry name" value="Sugar/inositol_transpt"/>
</dbReference>
<dbReference type="PRINTS" id="PR00171">
    <property type="entry name" value="SUGRTRNSPORT"/>
</dbReference>
<dbReference type="InterPro" id="IPR036259">
    <property type="entry name" value="MFS_trans_sf"/>
</dbReference>
<evidence type="ECO:0000256" key="7">
    <source>
        <dbReference type="ARBA" id="ARBA00044504"/>
    </source>
</evidence>
<dbReference type="PANTHER" id="PTHR48023:SF4">
    <property type="entry name" value="D-XYLOSE-PROTON SYMPORTER-LIKE 2"/>
    <property type="match status" value="1"/>
</dbReference>
<evidence type="ECO:0000256" key="4">
    <source>
        <dbReference type="ARBA" id="ARBA00022692"/>
    </source>
</evidence>
<gene>
    <name evidence="11" type="ORF">M8C21_002977</name>
</gene>
<comment type="similarity">
    <text evidence="7">Belongs to the major facilitator superfamily. Phosphate:H(+) symporter (TC 2.A.1.9) family.</text>
</comment>